<sequence>MTSPKPAGRPRRSAAPAGNVVRRWSYWRLMSGVHCVGFMRTAGDDRQFVDMKSDTWRREPIAFDESVRLAEPLPGFSYLKEPDE</sequence>
<dbReference type="RefSeq" id="WP_349243298.1">
    <property type="nucleotide sequence ID" value="NZ_JASCXX010000002.1"/>
</dbReference>
<comment type="caution">
    <text evidence="1">The sequence shown here is derived from an EMBL/GenBank/DDBJ whole genome shotgun (WGS) entry which is preliminary data.</text>
</comment>
<protein>
    <submittedName>
        <fullName evidence="1">Uncharacterized protein</fullName>
    </submittedName>
</protein>
<reference evidence="1" key="1">
    <citation type="submission" date="2023-05" db="EMBL/GenBank/DDBJ databases">
        <title>Anaerotaeda fermentans gen. nov., sp. nov., a novel anaerobic planctomycete of the new family within the order Sedimentisphaerales isolated from Taman Peninsula, Russia.</title>
        <authorList>
            <person name="Khomyakova M.A."/>
            <person name="Merkel A.Y."/>
            <person name="Slobodkin A.I."/>
        </authorList>
    </citation>
    <scope>NUCLEOTIDE SEQUENCE</scope>
    <source>
        <strain evidence="1">M17dextr</strain>
    </source>
</reference>
<evidence type="ECO:0000313" key="2">
    <source>
        <dbReference type="Proteomes" id="UP001431776"/>
    </source>
</evidence>
<keyword evidence="2" id="KW-1185">Reference proteome</keyword>
<name>A0AAW6TRS8_9BACT</name>
<dbReference type="Proteomes" id="UP001431776">
    <property type="component" value="Unassembled WGS sequence"/>
</dbReference>
<gene>
    <name evidence="1" type="ORF">QJ522_02430</name>
</gene>
<accession>A0AAW6TRS8</accession>
<dbReference type="EMBL" id="JASCXX010000002">
    <property type="protein sequence ID" value="MDI6447887.1"/>
    <property type="molecule type" value="Genomic_DNA"/>
</dbReference>
<organism evidence="1 2">
    <name type="scientific">Anaerobaca lacustris</name>
    <dbReference type="NCBI Taxonomy" id="3044600"/>
    <lineage>
        <taxon>Bacteria</taxon>
        <taxon>Pseudomonadati</taxon>
        <taxon>Planctomycetota</taxon>
        <taxon>Phycisphaerae</taxon>
        <taxon>Sedimentisphaerales</taxon>
        <taxon>Anaerobacaceae</taxon>
        <taxon>Anaerobaca</taxon>
    </lineage>
</organism>
<dbReference type="AlphaFoldDB" id="A0AAW6TRS8"/>
<evidence type="ECO:0000313" key="1">
    <source>
        <dbReference type="EMBL" id="MDI6447887.1"/>
    </source>
</evidence>
<proteinExistence type="predicted"/>